<evidence type="ECO:0000256" key="2">
    <source>
        <dbReference type="ARBA" id="ARBA00003532"/>
    </source>
</evidence>
<dbReference type="Gene3D" id="3.30.70.20">
    <property type="match status" value="1"/>
</dbReference>
<dbReference type="Proteomes" id="UP001169242">
    <property type="component" value="Unassembled WGS sequence"/>
</dbReference>
<feature type="domain" description="4Fe-4S ferredoxin-type" evidence="8">
    <location>
        <begin position="204"/>
        <end position="231"/>
    </location>
</feature>
<name>A0AA42J0S4_9FIRM</name>
<evidence type="ECO:0000256" key="3">
    <source>
        <dbReference type="ARBA" id="ARBA00013529"/>
    </source>
</evidence>
<dbReference type="AlphaFoldDB" id="A0AA42J0S4"/>
<comment type="caution">
    <text evidence="9">The sequence shown here is derived from an EMBL/GenBank/DDBJ whole genome shotgun (WGS) entry which is preliminary data.</text>
</comment>
<keyword evidence="4" id="KW-0004">4Fe-4S</keyword>
<protein>
    <recommendedName>
        <fullName evidence="3">Ferredoxin</fullName>
    </recommendedName>
</protein>
<dbReference type="PROSITE" id="PS00198">
    <property type="entry name" value="4FE4S_FER_1"/>
    <property type="match status" value="2"/>
</dbReference>
<gene>
    <name evidence="9" type="ORF">PBV87_09770</name>
</gene>
<dbReference type="Gene3D" id="3.40.50.360">
    <property type="match status" value="1"/>
</dbReference>
<dbReference type="PROSITE" id="PS51379">
    <property type="entry name" value="4FE4S_FER_2"/>
    <property type="match status" value="2"/>
</dbReference>
<evidence type="ECO:0000256" key="1">
    <source>
        <dbReference type="ARBA" id="ARBA00001966"/>
    </source>
</evidence>
<dbReference type="SUPFAM" id="SSF54862">
    <property type="entry name" value="4Fe-4S ferredoxins"/>
    <property type="match status" value="1"/>
</dbReference>
<evidence type="ECO:0000256" key="4">
    <source>
        <dbReference type="ARBA" id="ARBA00022485"/>
    </source>
</evidence>
<dbReference type="InterPro" id="IPR047964">
    <property type="entry name" value="EFR1-like"/>
</dbReference>
<evidence type="ECO:0000313" key="9">
    <source>
        <dbReference type="EMBL" id="MDA3731764.1"/>
    </source>
</evidence>
<feature type="domain" description="4Fe-4S ferredoxin-type" evidence="8">
    <location>
        <begin position="174"/>
        <end position="203"/>
    </location>
</feature>
<organism evidence="9 10">
    <name type="scientific">Holtiella tumoricola</name>
    <dbReference type="NCBI Taxonomy" id="3018743"/>
    <lineage>
        <taxon>Bacteria</taxon>
        <taxon>Bacillati</taxon>
        <taxon>Bacillota</taxon>
        <taxon>Clostridia</taxon>
        <taxon>Lachnospirales</taxon>
        <taxon>Cellulosilyticaceae</taxon>
        <taxon>Holtiella</taxon>
    </lineage>
</organism>
<comment type="function">
    <text evidence="2">Ferredoxins are iron-sulfur proteins that transfer electrons in a wide variety of metabolic reactions.</text>
</comment>
<accession>A0AA42J0S4</accession>
<dbReference type="Pfam" id="PF12724">
    <property type="entry name" value="Flavodoxin_5"/>
    <property type="match status" value="1"/>
</dbReference>
<dbReference type="InterPro" id="IPR026816">
    <property type="entry name" value="Flavodoxin_dom"/>
</dbReference>
<evidence type="ECO:0000256" key="5">
    <source>
        <dbReference type="ARBA" id="ARBA00022723"/>
    </source>
</evidence>
<dbReference type="RefSeq" id="WP_271012099.1">
    <property type="nucleotide sequence ID" value="NZ_JAQIFT010000040.1"/>
</dbReference>
<dbReference type="EMBL" id="JAQIFT010000040">
    <property type="protein sequence ID" value="MDA3731764.1"/>
    <property type="molecule type" value="Genomic_DNA"/>
</dbReference>
<keyword evidence="7" id="KW-0411">Iron-sulfur</keyword>
<dbReference type="PANTHER" id="PTHR24960">
    <property type="entry name" value="PHOTOSYSTEM I IRON-SULFUR CENTER-RELATED"/>
    <property type="match status" value="1"/>
</dbReference>
<sequence length="245" mass="27257">MIYYFSGTGNSEWVAKELAVRLQTEAIAITSLEKQTIIEVGDGETVGFIFPIHAWAPPKIMAEFIKHINYGKDTFKFMVGTCESEAGTAMKKLAKEIGIQSGYSVSMPNNYIIGTNVDTPETIDKKIKAAKIQIENICDEVKAKEKVWKVAKGRLGGIKSVIAAPMFQKYAISTKPFHVEESCIGCGVCVRSCPLHSIKLVENKPVWDKACTQCLSCINHCPKEAIQYGEKTKGKARYFLKKYMK</sequence>
<keyword evidence="5" id="KW-0479">Metal-binding</keyword>
<keyword evidence="10" id="KW-1185">Reference proteome</keyword>
<comment type="cofactor">
    <cofactor evidence="1">
        <name>[4Fe-4S] cluster</name>
        <dbReference type="ChEBI" id="CHEBI:49883"/>
    </cofactor>
</comment>
<reference evidence="9" key="1">
    <citation type="journal article" date="2023" name="Int. J. Syst. Evol. Microbiol.">
        <title>&lt;i&gt;Holtiella tumoricola&lt;/i&gt; gen. nov. sp. nov., isolated from a human clinical sample.</title>
        <authorList>
            <person name="Allen-Vercoe E."/>
            <person name="Daigneault M.C."/>
            <person name="Vancuren S.J."/>
            <person name="Cochrane K."/>
            <person name="O'Neal L.L."/>
            <person name="Sankaranarayanan K."/>
            <person name="Lawson P.A."/>
        </authorList>
    </citation>
    <scope>NUCLEOTIDE SEQUENCE</scope>
    <source>
        <strain evidence="9">CC70A</strain>
    </source>
</reference>
<keyword evidence="6" id="KW-0408">Iron</keyword>
<dbReference type="InterPro" id="IPR029039">
    <property type="entry name" value="Flavoprotein-like_sf"/>
</dbReference>
<dbReference type="InterPro" id="IPR050157">
    <property type="entry name" value="PSI_iron-sulfur_center"/>
</dbReference>
<evidence type="ECO:0000256" key="6">
    <source>
        <dbReference type="ARBA" id="ARBA00023004"/>
    </source>
</evidence>
<dbReference type="SUPFAM" id="SSF52218">
    <property type="entry name" value="Flavoproteins"/>
    <property type="match status" value="1"/>
</dbReference>
<dbReference type="InterPro" id="IPR017900">
    <property type="entry name" value="4Fe4S_Fe_S_CS"/>
</dbReference>
<dbReference type="GO" id="GO:0051539">
    <property type="term" value="F:4 iron, 4 sulfur cluster binding"/>
    <property type="evidence" value="ECO:0007669"/>
    <property type="project" value="UniProtKB-KW"/>
</dbReference>
<dbReference type="Pfam" id="PF13237">
    <property type="entry name" value="Fer4_10"/>
    <property type="match status" value="1"/>
</dbReference>
<dbReference type="PANTHER" id="PTHR24960:SF79">
    <property type="entry name" value="PHOTOSYSTEM I IRON-SULFUR CENTER"/>
    <property type="match status" value="1"/>
</dbReference>
<evidence type="ECO:0000313" key="10">
    <source>
        <dbReference type="Proteomes" id="UP001169242"/>
    </source>
</evidence>
<dbReference type="InterPro" id="IPR017896">
    <property type="entry name" value="4Fe4S_Fe-S-bd"/>
</dbReference>
<dbReference type="NCBIfam" id="NF038196">
    <property type="entry name" value="ferrodoxin_EFR1"/>
    <property type="match status" value="1"/>
</dbReference>
<proteinExistence type="predicted"/>
<dbReference type="GO" id="GO:0046872">
    <property type="term" value="F:metal ion binding"/>
    <property type="evidence" value="ECO:0007669"/>
    <property type="project" value="UniProtKB-KW"/>
</dbReference>
<evidence type="ECO:0000256" key="7">
    <source>
        <dbReference type="ARBA" id="ARBA00023014"/>
    </source>
</evidence>
<evidence type="ECO:0000259" key="8">
    <source>
        <dbReference type="PROSITE" id="PS51379"/>
    </source>
</evidence>